<dbReference type="GO" id="GO:0004930">
    <property type="term" value="F:G protein-coupled receptor activity"/>
    <property type="evidence" value="ECO:0007669"/>
    <property type="project" value="UniProtKB-KW"/>
</dbReference>
<feature type="transmembrane region" description="Helical" evidence="15">
    <location>
        <begin position="753"/>
        <end position="772"/>
    </location>
</feature>
<evidence type="ECO:0000259" key="16">
    <source>
        <dbReference type="PROSITE" id="PS50259"/>
    </source>
</evidence>
<gene>
    <name evidence="18" type="primary">TAS1R3</name>
</gene>
<keyword evidence="4" id="KW-0732">Signal</keyword>
<evidence type="ECO:0000256" key="9">
    <source>
        <dbReference type="ARBA" id="ARBA00023180"/>
    </source>
</evidence>
<organism evidence="17 18">
    <name type="scientific">Pogona vitticeps</name>
    <name type="common">central bearded dragon</name>
    <dbReference type="NCBI Taxonomy" id="103695"/>
    <lineage>
        <taxon>Eukaryota</taxon>
        <taxon>Metazoa</taxon>
        <taxon>Chordata</taxon>
        <taxon>Craniata</taxon>
        <taxon>Vertebrata</taxon>
        <taxon>Euteleostomi</taxon>
        <taxon>Lepidosauria</taxon>
        <taxon>Squamata</taxon>
        <taxon>Bifurcata</taxon>
        <taxon>Unidentata</taxon>
        <taxon>Episquamata</taxon>
        <taxon>Toxicofera</taxon>
        <taxon>Iguania</taxon>
        <taxon>Acrodonta</taxon>
        <taxon>Agamidae</taxon>
        <taxon>Amphibolurinae</taxon>
        <taxon>Pogona</taxon>
    </lineage>
</organism>
<accession>A0A6J0SRX9</accession>
<comment type="subcellular location">
    <subcellularLocation>
        <location evidence="1">Cell membrane</location>
        <topology evidence="1">Multi-pass membrane protein</topology>
    </subcellularLocation>
</comment>
<dbReference type="Pfam" id="PF07562">
    <property type="entry name" value="NCD3G"/>
    <property type="match status" value="1"/>
</dbReference>
<feature type="transmembrane region" description="Helical" evidence="15">
    <location>
        <begin position="862"/>
        <end position="882"/>
    </location>
</feature>
<dbReference type="InterPro" id="IPR000337">
    <property type="entry name" value="GPCR_3"/>
</dbReference>
<evidence type="ECO:0000256" key="7">
    <source>
        <dbReference type="ARBA" id="ARBA00023136"/>
    </source>
</evidence>
<keyword evidence="6" id="KW-0297">G-protein coupled receptor</keyword>
<dbReference type="InterPro" id="IPR017978">
    <property type="entry name" value="GPCR_3_C"/>
</dbReference>
<evidence type="ECO:0000256" key="6">
    <source>
        <dbReference type="ARBA" id="ARBA00023040"/>
    </source>
</evidence>
<comment type="subunit">
    <text evidence="12">Forms homodimers or heterodimers with TAS1R1 and TAS1R2.</text>
</comment>
<keyword evidence="9" id="KW-0325">Glycoprotein</keyword>
<keyword evidence="17" id="KW-1185">Reference proteome</keyword>
<dbReference type="PROSITE" id="PS50259">
    <property type="entry name" value="G_PROTEIN_RECEP_F3_4"/>
    <property type="match status" value="1"/>
</dbReference>
<dbReference type="InterPro" id="IPR038550">
    <property type="entry name" value="GPCR_3_9-Cys_sf"/>
</dbReference>
<proteinExistence type="inferred from homology"/>
<dbReference type="PANTHER" id="PTHR24061:SF435">
    <property type="entry name" value="TASTE RECEPTOR TYPE 1 MEMBER 3"/>
    <property type="match status" value="1"/>
</dbReference>
<evidence type="ECO:0000256" key="10">
    <source>
        <dbReference type="ARBA" id="ARBA00023224"/>
    </source>
</evidence>
<feature type="transmembrane region" description="Helical" evidence="15">
    <location>
        <begin position="834"/>
        <end position="856"/>
    </location>
</feature>
<dbReference type="RefSeq" id="XP_020637673.2">
    <property type="nucleotide sequence ID" value="XM_020782014.2"/>
</dbReference>
<evidence type="ECO:0000256" key="8">
    <source>
        <dbReference type="ARBA" id="ARBA00023170"/>
    </source>
</evidence>
<keyword evidence="8 18" id="KW-0675">Receptor</keyword>
<dbReference type="InterPro" id="IPR028082">
    <property type="entry name" value="Peripla_BP_I"/>
</dbReference>
<dbReference type="OrthoDB" id="5984008at2759"/>
<keyword evidence="2" id="KW-1003">Cell membrane</keyword>
<name>A0A6J0SRX9_9SAUR</name>
<evidence type="ECO:0000256" key="13">
    <source>
        <dbReference type="ARBA" id="ARBA00040705"/>
    </source>
</evidence>
<protein>
    <recommendedName>
        <fullName evidence="13">Taste receptor type 1 member 3</fullName>
    </recommendedName>
    <alternativeName>
        <fullName evidence="14">Sweet taste receptor T1R3</fullName>
    </alternativeName>
</protein>
<evidence type="ECO:0000256" key="15">
    <source>
        <dbReference type="SAM" id="Phobius"/>
    </source>
</evidence>
<dbReference type="PRINTS" id="PR00592">
    <property type="entry name" value="CASENSINGR"/>
</dbReference>
<dbReference type="PROSITE" id="PS00980">
    <property type="entry name" value="G_PROTEIN_RECEP_F3_2"/>
    <property type="match status" value="1"/>
</dbReference>
<feature type="transmembrane region" description="Helical" evidence="15">
    <location>
        <begin position="710"/>
        <end position="732"/>
    </location>
</feature>
<dbReference type="Pfam" id="PF01094">
    <property type="entry name" value="ANF_receptor"/>
    <property type="match status" value="1"/>
</dbReference>
<dbReference type="Gene3D" id="3.40.50.2300">
    <property type="match status" value="2"/>
</dbReference>
<dbReference type="SUPFAM" id="SSF53822">
    <property type="entry name" value="Periplasmic binding protein-like I"/>
    <property type="match status" value="1"/>
</dbReference>
<dbReference type="InterPro" id="IPR011500">
    <property type="entry name" value="GPCR_3_9-Cys_dom"/>
</dbReference>
<dbReference type="InterPro" id="IPR017979">
    <property type="entry name" value="GPCR_3_CS"/>
</dbReference>
<dbReference type="PANTHER" id="PTHR24061">
    <property type="entry name" value="CALCIUM-SENSING RECEPTOR-RELATED"/>
    <property type="match status" value="1"/>
</dbReference>
<sequence length="915" mass="102535">MDSMNAAGNLLSTGGQPWLMYRCAICRLLNKCPPPSAVFCLNKTAAFLRALPFLGCFIYLFEKFDIGFKSSREREMAVLFLLTVPIDWAFSQEKYCMSSQFRRPGDYMLGGLFPFTVYTGNNTDRILPDTYTGNSLRRMYYAGFIWALGMKLAVEEINNSTALLPGITLGYDLYDTCREPMVALQPSMLFLSRTGTHSIGVLCNYTDYETRVMAVIGPDNSELATVTAKLFSFFLIPQISYGATAEKMNNKELYPSFFRTVPSDKRQLEAMVQLLRVFQWNWIAIIGSDEEYGREGISLLSSMAASYKICIAYEGIIPAEVTDPDLQSKLKKIIRSINDTNVNVIVVFAMDRSVRELFKAALALGLKKKVWLATEAWVMSDVVTTVKNISAIGTVMGFVIKAGEIPCFEDYVYRLLEETQRDGFCQASQEEANKVGPDVLGPQCGICNNISRENVEVVLHHQQTFAVYAAVYGVAHALHAALRCSTGQCLRKITSWQVLEELRTINFTVNNQSLHFAEDQSINLGFEVIGWKWKNNRIEHISLGEFNGNLTINMSNIQFHTEDRKAPRSECLTTCLAGQIRRMKGFHFCCYDCIDCESGTFRSSSDDSTCTPCPEHQWSPARSMQCHNRGEKYLFWSEPMTVALVLVLCFIVALICLLGTLFLKHLQTPAVQATGGGLCLVALLGLALLCTSTVLYIGKPTATVCRVQQPLLALGLNLCFSTITAKALQIMLAHDFADSHPNVLHRLIRTHPWALVAWSFLVEASLGSIYVYHTPASLVKNYKLLPTQVLFQCLTTSWPVLFLLHGHNACLAFTSFLCTFMVQQPPKKYNAARGITFAMITYFITLVVAVPSYATVRPINQPAIVICSVLGGTLGLLVTYYLPKGYILWFKPEWNTSDYFQDYTKEKLQEKASQD</sequence>
<dbReference type="Pfam" id="PF00003">
    <property type="entry name" value="7tm_3"/>
    <property type="match status" value="1"/>
</dbReference>
<dbReference type="PRINTS" id="PR00248">
    <property type="entry name" value="GPCRMGR"/>
</dbReference>
<evidence type="ECO:0000256" key="4">
    <source>
        <dbReference type="ARBA" id="ARBA00022729"/>
    </source>
</evidence>
<keyword evidence="10" id="KW-0807">Transducer</keyword>
<dbReference type="Gene3D" id="2.10.50.30">
    <property type="entry name" value="GPCR, family 3, nine cysteines domain"/>
    <property type="match status" value="1"/>
</dbReference>
<feature type="domain" description="G-protein coupled receptors family 3 profile" evidence="16">
    <location>
        <begin position="640"/>
        <end position="904"/>
    </location>
</feature>
<evidence type="ECO:0000256" key="11">
    <source>
        <dbReference type="ARBA" id="ARBA00038492"/>
    </source>
</evidence>
<evidence type="ECO:0000256" key="2">
    <source>
        <dbReference type="ARBA" id="ARBA00022475"/>
    </source>
</evidence>
<dbReference type="AlphaFoldDB" id="A0A6J0SRX9"/>
<keyword evidence="3 15" id="KW-0812">Transmembrane</keyword>
<dbReference type="InterPro" id="IPR001828">
    <property type="entry name" value="ANF_lig-bd_rcpt"/>
</dbReference>
<keyword evidence="5 15" id="KW-1133">Transmembrane helix</keyword>
<evidence type="ECO:0000313" key="18">
    <source>
        <dbReference type="RefSeq" id="XP_020637673.2"/>
    </source>
</evidence>
<dbReference type="CTD" id="83756"/>
<evidence type="ECO:0000256" key="14">
    <source>
        <dbReference type="ARBA" id="ARBA00042614"/>
    </source>
</evidence>
<comment type="similarity">
    <text evidence="11">Belongs to the G-protein coupled receptor 3 family. TAS1R subfamily.</text>
</comment>
<evidence type="ECO:0000256" key="12">
    <source>
        <dbReference type="ARBA" id="ARBA00038762"/>
    </source>
</evidence>
<evidence type="ECO:0000256" key="5">
    <source>
        <dbReference type="ARBA" id="ARBA00022989"/>
    </source>
</evidence>
<evidence type="ECO:0000256" key="1">
    <source>
        <dbReference type="ARBA" id="ARBA00004651"/>
    </source>
</evidence>
<evidence type="ECO:0000313" key="17">
    <source>
        <dbReference type="Proteomes" id="UP001652642"/>
    </source>
</evidence>
<dbReference type="KEGG" id="pvt:110073143"/>
<dbReference type="InParanoid" id="A0A6J0SRX9"/>
<dbReference type="GO" id="GO:0033041">
    <property type="term" value="F:sweet taste receptor activity"/>
    <property type="evidence" value="ECO:0007669"/>
    <property type="project" value="TreeGrafter"/>
</dbReference>
<dbReference type="InterPro" id="IPR000068">
    <property type="entry name" value="GPCR_3_Ca_sens_rcpt-rel"/>
</dbReference>
<reference evidence="18" key="1">
    <citation type="submission" date="2025-08" db="UniProtKB">
        <authorList>
            <consortium name="RefSeq"/>
        </authorList>
    </citation>
    <scope>IDENTIFICATION</scope>
</reference>
<dbReference type="Proteomes" id="UP001652642">
    <property type="component" value="Chromosome 7"/>
</dbReference>
<keyword evidence="7 15" id="KW-0472">Membrane</keyword>
<dbReference type="GO" id="GO:0005886">
    <property type="term" value="C:plasma membrane"/>
    <property type="evidence" value="ECO:0007669"/>
    <property type="project" value="UniProtKB-SubCell"/>
</dbReference>
<feature type="transmembrane region" description="Helical" evidence="15">
    <location>
        <begin position="800"/>
        <end position="822"/>
    </location>
</feature>
<feature type="transmembrane region" description="Helical" evidence="15">
    <location>
        <begin position="675"/>
        <end position="698"/>
    </location>
</feature>
<evidence type="ECO:0000256" key="3">
    <source>
        <dbReference type="ARBA" id="ARBA00022692"/>
    </source>
</evidence>
<dbReference type="GeneID" id="110073143"/>
<feature type="transmembrane region" description="Helical" evidence="15">
    <location>
        <begin position="642"/>
        <end position="663"/>
    </location>
</feature>
<dbReference type="GO" id="GO:0050917">
    <property type="term" value="P:sensory perception of umami taste"/>
    <property type="evidence" value="ECO:0007669"/>
    <property type="project" value="TreeGrafter"/>
</dbReference>